<dbReference type="Pfam" id="PF07883">
    <property type="entry name" value="Cupin_2"/>
    <property type="match status" value="1"/>
</dbReference>
<dbReference type="RefSeq" id="WP_190135207.1">
    <property type="nucleotide sequence ID" value="NZ_BNBT01000016.1"/>
</dbReference>
<evidence type="ECO:0000313" key="3">
    <source>
        <dbReference type="EMBL" id="GHE47876.1"/>
    </source>
</evidence>
<evidence type="ECO:0000313" key="4">
    <source>
        <dbReference type="Proteomes" id="UP000608024"/>
    </source>
</evidence>
<dbReference type="AlphaFoldDB" id="A0A918ZG39"/>
<sequence>MSRYAHAPDHPGAGGGSPRTPGALVVPPGTTEHVPLPHGGGFDLLVDATATGGALGANRLTLGEGADGAGPHHHARSTELFHVLDGTVDFFLDGELVTVGRGGLVVVAPGTPHAFGAAAGDTADLLVVLAPGVDRFDYFRTLGRVQHGLEPFDSLLPQQDRYDVHFLDGADWRAARAAASGGVQRAKARRAP</sequence>
<dbReference type="Gene3D" id="2.60.120.10">
    <property type="entry name" value="Jelly Rolls"/>
    <property type="match status" value="1"/>
</dbReference>
<dbReference type="InterPro" id="IPR053146">
    <property type="entry name" value="QDO-like"/>
</dbReference>
<feature type="region of interest" description="Disordered" evidence="1">
    <location>
        <begin position="1"/>
        <end position="32"/>
    </location>
</feature>
<evidence type="ECO:0000256" key="1">
    <source>
        <dbReference type="SAM" id="MobiDB-lite"/>
    </source>
</evidence>
<reference evidence="3" key="2">
    <citation type="submission" date="2020-09" db="EMBL/GenBank/DDBJ databases">
        <authorList>
            <person name="Sun Q."/>
            <person name="Ohkuma M."/>
        </authorList>
    </citation>
    <scope>NUCLEOTIDE SEQUENCE</scope>
    <source>
        <strain evidence="3">JCM 4784</strain>
    </source>
</reference>
<dbReference type="InterPro" id="IPR013096">
    <property type="entry name" value="Cupin_2"/>
</dbReference>
<keyword evidence="4" id="KW-1185">Reference proteome</keyword>
<evidence type="ECO:0000259" key="2">
    <source>
        <dbReference type="Pfam" id="PF07883"/>
    </source>
</evidence>
<name>A0A918ZG39_9ACTN</name>
<dbReference type="EMBL" id="BNBT01000016">
    <property type="protein sequence ID" value="GHE47876.1"/>
    <property type="molecule type" value="Genomic_DNA"/>
</dbReference>
<dbReference type="InterPro" id="IPR011051">
    <property type="entry name" value="RmlC_Cupin_sf"/>
</dbReference>
<dbReference type="SUPFAM" id="SSF51182">
    <property type="entry name" value="RmlC-like cupins"/>
    <property type="match status" value="1"/>
</dbReference>
<organism evidence="3 4">
    <name type="scientific">Streptomyces longispororuber</name>
    <dbReference type="NCBI Taxonomy" id="68230"/>
    <lineage>
        <taxon>Bacteria</taxon>
        <taxon>Bacillati</taxon>
        <taxon>Actinomycetota</taxon>
        <taxon>Actinomycetes</taxon>
        <taxon>Kitasatosporales</taxon>
        <taxon>Streptomycetaceae</taxon>
        <taxon>Streptomyces</taxon>
    </lineage>
</organism>
<dbReference type="PANTHER" id="PTHR36440">
    <property type="entry name" value="PUTATIVE (AFU_ORTHOLOGUE AFUA_8G07350)-RELATED"/>
    <property type="match status" value="1"/>
</dbReference>
<comment type="caution">
    <text evidence="3">The sequence shown here is derived from an EMBL/GenBank/DDBJ whole genome shotgun (WGS) entry which is preliminary data.</text>
</comment>
<reference evidence="3" key="1">
    <citation type="journal article" date="2014" name="Int. J. Syst. Evol. Microbiol.">
        <title>Complete genome sequence of Corynebacterium casei LMG S-19264T (=DSM 44701T), isolated from a smear-ripened cheese.</title>
        <authorList>
            <consortium name="US DOE Joint Genome Institute (JGI-PGF)"/>
            <person name="Walter F."/>
            <person name="Albersmeier A."/>
            <person name="Kalinowski J."/>
            <person name="Ruckert C."/>
        </authorList>
    </citation>
    <scope>NUCLEOTIDE SEQUENCE</scope>
    <source>
        <strain evidence="3">JCM 4784</strain>
    </source>
</reference>
<dbReference type="InterPro" id="IPR014710">
    <property type="entry name" value="RmlC-like_jellyroll"/>
</dbReference>
<dbReference type="PANTHER" id="PTHR36440:SF1">
    <property type="entry name" value="PUTATIVE (AFU_ORTHOLOGUE AFUA_8G07350)-RELATED"/>
    <property type="match status" value="1"/>
</dbReference>
<dbReference type="Proteomes" id="UP000608024">
    <property type="component" value="Unassembled WGS sequence"/>
</dbReference>
<accession>A0A918ZG39</accession>
<protein>
    <recommendedName>
        <fullName evidence="2">Cupin type-2 domain-containing protein</fullName>
    </recommendedName>
</protein>
<proteinExistence type="predicted"/>
<feature type="domain" description="Cupin type-2" evidence="2">
    <location>
        <begin position="60"/>
        <end position="128"/>
    </location>
</feature>
<gene>
    <name evidence="3" type="ORF">GCM10018785_16880</name>
</gene>